<dbReference type="RefSeq" id="WP_377931989.1">
    <property type="nucleotide sequence ID" value="NZ_JBHUMF010000002.1"/>
</dbReference>
<dbReference type="PRINTS" id="PR00080">
    <property type="entry name" value="SDRFAMILY"/>
</dbReference>
<dbReference type="InterPro" id="IPR036291">
    <property type="entry name" value="NAD(P)-bd_dom_sf"/>
</dbReference>
<gene>
    <name evidence="3" type="ORF">ACFSUL_01360</name>
</gene>
<dbReference type="PROSITE" id="PS00061">
    <property type="entry name" value="ADH_SHORT"/>
    <property type="match status" value="1"/>
</dbReference>
<name>A0ABW5RL86_9BACI</name>
<keyword evidence="4" id="KW-1185">Reference proteome</keyword>
<dbReference type="PANTHER" id="PTHR48107">
    <property type="entry name" value="NADPH-DEPENDENT ALDEHYDE REDUCTASE-LIKE PROTEIN, CHLOROPLASTIC-RELATED"/>
    <property type="match status" value="1"/>
</dbReference>
<reference evidence="4" key="1">
    <citation type="journal article" date="2019" name="Int. J. Syst. Evol. Microbiol.">
        <title>The Global Catalogue of Microorganisms (GCM) 10K type strain sequencing project: providing services to taxonomists for standard genome sequencing and annotation.</title>
        <authorList>
            <consortium name="The Broad Institute Genomics Platform"/>
            <consortium name="The Broad Institute Genome Sequencing Center for Infectious Disease"/>
            <person name="Wu L."/>
            <person name="Ma J."/>
        </authorList>
    </citation>
    <scope>NUCLEOTIDE SEQUENCE [LARGE SCALE GENOMIC DNA]</scope>
    <source>
        <strain evidence="4">KCTC 3913</strain>
    </source>
</reference>
<sequence length="301" mass="33455">MYPQYPYYTTTTKCEQKPLSFPPQHQLRQPGLETLMNPRPIVENPNYTGSNKLKDKVAIITGGDSGIGAATAIAFAKEGADIVIPYYSEYENADAFRTKNRIEALGRRCLLITGDLGDRRQSKYVVEQTLKYFGKINILVNNHAVQYTQAKLTDITDEQWDKTFKTNIYGYFYMTRAVLPYLTKGDTIINTASVVAYEGNKQLIDYTATKGAIIGFTRALSQNVVEDDIRVNAVAPGPIWTPLIPSSFSAEKVETFGLDVPMKRAGQPFELAPAYVYLASDDSRYVTGQVIHVNGGTMVSS</sequence>
<dbReference type="NCBIfam" id="NF005214">
    <property type="entry name" value="PRK06701.1"/>
    <property type="match status" value="1"/>
</dbReference>
<protein>
    <submittedName>
        <fullName evidence="3">SDR family oxidoreductase</fullName>
    </submittedName>
</protein>
<comment type="caution">
    <text evidence="3">The sequence shown here is derived from an EMBL/GenBank/DDBJ whole genome shotgun (WGS) entry which is preliminary data.</text>
</comment>
<dbReference type="Proteomes" id="UP001597506">
    <property type="component" value="Unassembled WGS sequence"/>
</dbReference>
<accession>A0ABW5RL86</accession>
<dbReference type="PANTHER" id="PTHR48107:SF16">
    <property type="entry name" value="NADPH-DEPENDENT ALDEHYDE REDUCTASE 1, CHLOROPLASTIC"/>
    <property type="match status" value="1"/>
</dbReference>
<dbReference type="Gene3D" id="3.40.50.720">
    <property type="entry name" value="NAD(P)-binding Rossmann-like Domain"/>
    <property type="match status" value="1"/>
</dbReference>
<dbReference type="InterPro" id="IPR002347">
    <property type="entry name" value="SDR_fam"/>
</dbReference>
<evidence type="ECO:0000256" key="2">
    <source>
        <dbReference type="ARBA" id="ARBA00023002"/>
    </source>
</evidence>
<comment type="similarity">
    <text evidence="1">Belongs to the short-chain dehydrogenases/reductases (SDR) family.</text>
</comment>
<dbReference type="EMBL" id="JBHUMF010000002">
    <property type="protein sequence ID" value="MFD2679391.1"/>
    <property type="molecule type" value="Genomic_DNA"/>
</dbReference>
<dbReference type="PRINTS" id="PR00081">
    <property type="entry name" value="GDHRDH"/>
</dbReference>
<dbReference type="SUPFAM" id="SSF51735">
    <property type="entry name" value="NAD(P)-binding Rossmann-fold domains"/>
    <property type="match status" value="1"/>
</dbReference>
<evidence type="ECO:0000313" key="3">
    <source>
        <dbReference type="EMBL" id="MFD2679391.1"/>
    </source>
</evidence>
<evidence type="ECO:0000313" key="4">
    <source>
        <dbReference type="Proteomes" id="UP001597506"/>
    </source>
</evidence>
<dbReference type="Pfam" id="PF13561">
    <property type="entry name" value="adh_short_C2"/>
    <property type="match status" value="1"/>
</dbReference>
<proteinExistence type="inferred from homology"/>
<dbReference type="InterPro" id="IPR020904">
    <property type="entry name" value="Sc_DH/Rdtase_CS"/>
</dbReference>
<dbReference type="CDD" id="cd05355">
    <property type="entry name" value="SDR_c1"/>
    <property type="match status" value="1"/>
</dbReference>
<keyword evidence="2" id="KW-0560">Oxidoreductase</keyword>
<organism evidence="3 4">
    <name type="scientific">Bacillus seohaeanensis</name>
    <dbReference type="NCBI Taxonomy" id="284580"/>
    <lineage>
        <taxon>Bacteria</taxon>
        <taxon>Bacillati</taxon>
        <taxon>Bacillota</taxon>
        <taxon>Bacilli</taxon>
        <taxon>Bacillales</taxon>
        <taxon>Bacillaceae</taxon>
        <taxon>Bacillus</taxon>
    </lineage>
</organism>
<evidence type="ECO:0000256" key="1">
    <source>
        <dbReference type="ARBA" id="ARBA00006484"/>
    </source>
</evidence>